<comment type="caution">
    <text evidence="2">The sequence shown here is derived from an EMBL/GenBank/DDBJ whole genome shotgun (WGS) entry which is preliminary data.</text>
</comment>
<keyword evidence="1" id="KW-0472">Membrane</keyword>
<keyword evidence="1" id="KW-1133">Transmembrane helix</keyword>
<gene>
    <name evidence="2" type="ORF">AMJ87_08295</name>
</gene>
<evidence type="ECO:0000313" key="3">
    <source>
        <dbReference type="Proteomes" id="UP000051096"/>
    </source>
</evidence>
<name>A0A0S8GCP3_UNCW3</name>
<evidence type="ECO:0000256" key="1">
    <source>
        <dbReference type="SAM" id="Phobius"/>
    </source>
</evidence>
<accession>A0A0S8GCP3</accession>
<dbReference type="Proteomes" id="UP000051096">
    <property type="component" value="Unassembled WGS sequence"/>
</dbReference>
<proteinExistence type="predicted"/>
<dbReference type="EMBL" id="LJUO01000080">
    <property type="protein sequence ID" value="KPK70805.1"/>
    <property type="molecule type" value="Genomic_DNA"/>
</dbReference>
<feature type="transmembrane region" description="Helical" evidence="1">
    <location>
        <begin position="84"/>
        <end position="104"/>
    </location>
</feature>
<organism evidence="2 3">
    <name type="scientific">candidate division WOR_3 bacterium SM23_60</name>
    <dbReference type="NCBI Taxonomy" id="1703780"/>
    <lineage>
        <taxon>Bacteria</taxon>
        <taxon>Bacteria division WOR-3</taxon>
    </lineage>
</organism>
<keyword evidence="1" id="KW-0812">Transmembrane</keyword>
<dbReference type="AlphaFoldDB" id="A0A0S8GCP3"/>
<evidence type="ECO:0000313" key="2">
    <source>
        <dbReference type="EMBL" id="KPK70805.1"/>
    </source>
</evidence>
<sequence length="117" mass="13223">MCFVVCMQGCYSKYTIPPEEFKRKPEHNNVTIQTTDGAVYEFNRSVRLMEDEVVGYANDSAYVKIPIEDVESVRVIKYDAGKTTWCVLGVIGVFGLVLGALLVYKNTVENLQIDVEF</sequence>
<protein>
    <submittedName>
        <fullName evidence="2">Uncharacterized protein</fullName>
    </submittedName>
</protein>
<reference evidence="2 3" key="1">
    <citation type="journal article" date="2015" name="Microbiome">
        <title>Genomic resolution of linkages in carbon, nitrogen, and sulfur cycling among widespread estuary sediment bacteria.</title>
        <authorList>
            <person name="Baker B.J."/>
            <person name="Lazar C.S."/>
            <person name="Teske A.P."/>
            <person name="Dick G.J."/>
        </authorList>
    </citation>
    <scope>NUCLEOTIDE SEQUENCE [LARGE SCALE GENOMIC DNA]</scope>
    <source>
        <strain evidence="2">SM23_60</strain>
    </source>
</reference>